<sequence length="218" mass="25608">MISVFLILTGFKTYKFLKENVKKIPKVSFEEQLKTYKELGYKLNSGITKETLLESYDKSDFEDDTWVLMYVTLGSTIEREPWTPITNDCWHFDAECIEDNGSYIDILENIKRISKNKLNFENIKDFVDIDNEKAWVSFELNGKNHKWNLRIDNDWVDGSLFDKIQELNSELKNPEKFSVIGLGQDAVIDFMTEKEMSEFKKMTNIKIKWLNGIKDIGE</sequence>
<dbReference type="EMBL" id="FORM01000007">
    <property type="protein sequence ID" value="SFJ44341.1"/>
    <property type="molecule type" value="Genomic_DNA"/>
</dbReference>
<protein>
    <submittedName>
        <fullName evidence="1">Uncharacterized protein</fullName>
    </submittedName>
</protein>
<dbReference type="Proteomes" id="UP000199559">
    <property type="component" value="Unassembled WGS sequence"/>
</dbReference>
<evidence type="ECO:0000313" key="2">
    <source>
        <dbReference type="Proteomes" id="UP000199559"/>
    </source>
</evidence>
<organism evidence="1 2">
    <name type="scientific">Olleya namhaensis</name>
    <dbReference type="NCBI Taxonomy" id="1144750"/>
    <lineage>
        <taxon>Bacteria</taxon>
        <taxon>Pseudomonadati</taxon>
        <taxon>Bacteroidota</taxon>
        <taxon>Flavobacteriia</taxon>
        <taxon>Flavobacteriales</taxon>
        <taxon>Flavobacteriaceae</taxon>
    </lineage>
</organism>
<dbReference type="AlphaFoldDB" id="A0A1I3RG64"/>
<proteinExistence type="predicted"/>
<gene>
    <name evidence="1" type="ORF">SAMN05443431_107250</name>
</gene>
<name>A0A1I3RG64_9FLAO</name>
<reference evidence="2" key="1">
    <citation type="submission" date="2016-10" db="EMBL/GenBank/DDBJ databases">
        <authorList>
            <person name="Varghese N."/>
            <person name="Submissions S."/>
        </authorList>
    </citation>
    <scope>NUCLEOTIDE SEQUENCE [LARGE SCALE GENOMIC DNA]</scope>
    <source>
        <strain evidence="2">DSM 28881</strain>
    </source>
</reference>
<keyword evidence="2" id="KW-1185">Reference proteome</keyword>
<accession>A0A1I3RG64</accession>
<evidence type="ECO:0000313" key="1">
    <source>
        <dbReference type="EMBL" id="SFJ44341.1"/>
    </source>
</evidence>